<keyword evidence="4" id="KW-1185">Reference proteome</keyword>
<dbReference type="CDD" id="cd00592">
    <property type="entry name" value="HTH_MerR-like"/>
    <property type="match status" value="1"/>
</dbReference>
<comment type="caution">
    <text evidence="3">The sequence shown here is derived from an EMBL/GenBank/DDBJ whole genome shotgun (WGS) entry which is preliminary data.</text>
</comment>
<proteinExistence type="predicted"/>
<dbReference type="InterPro" id="IPR047057">
    <property type="entry name" value="MerR_fam"/>
</dbReference>
<dbReference type="PRINTS" id="PR00040">
    <property type="entry name" value="HTHMERR"/>
</dbReference>
<dbReference type="PANTHER" id="PTHR30204:SF93">
    <property type="entry name" value="HTH MERR-TYPE DOMAIN-CONTAINING PROTEIN"/>
    <property type="match status" value="1"/>
</dbReference>
<feature type="domain" description="HTH merR-type" evidence="2">
    <location>
        <begin position="9"/>
        <end position="78"/>
    </location>
</feature>
<dbReference type="InterPro" id="IPR009061">
    <property type="entry name" value="DNA-bd_dom_put_sf"/>
</dbReference>
<name>A0A841FHP5_9ACTN</name>
<gene>
    <name evidence="3" type="ORF">HNR73_003600</name>
</gene>
<dbReference type="GO" id="GO:0003677">
    <property type="term" value="F:DNA binding"/>
    <property type="evidence" value="ECO:0007669"/>
    <property type="project" value="UniProtKB-KW"/>
</dbReference>
<protein>
    <submittedName>
        <fullName evidence="3">DNA-binding transcriptional MerR regulator</fullName>
    </submittedName>
</protein>
<evidence type="ECO:0000313" key="4">
    <source>
        <dbReference type="Proteomes" id="UP000548476"/>
    </source>
</evidence>
<dbReference type="InterPro" id="IPR000551">
    <property type="entry name" value="MerR-type_HTH_dom"/>
</dbReference>
<reference evidence="3 4" key="1">
    <citation type="submission" date="2020-08" db="EMBL/GenBank/DDBJ databases">
        <title>Genomic Encyclopedia of Type Strains, Phase IV (KMG-IV): sequencing the most valuable type-strain genomes for metagenomic binning, comparative biology and taxonomic classification.</title>
        <authorList>
            <person name="Goeker M."/>
        </authorList>
    </citation>
    <scope>NUCLEOTIDE SEQUENCE [LARGE SCALE GENOMIC DNA]</scope>
    <source>
        <strain evidence="3 4">YIM 65646</strain>
    </source>
</reference>
<accession>A0A841FHP5</accession>
<dbReference type="GO" id="GO:0003700">
    <property type="term" value="F:DNA-binding transcription factor activity"/>
    <property type="evidence" value="ECO:0007669"/>
    <property type="project" value="InterPro"/>
</dbReference>
<organism evidence="3 4">
    <name type="scientific">Phytomonospora endophytica</name>
    <dbReference type="NCBI Taxonomy" id="714109"/>
    <lineage>
        <taxon>Bacteria</taxon>
        <taxon>Bacillati</taxon>
        <taxon>Actinomycetota</taxon>
        <taxon>Actinomycetes</taxon>
        <taxon>Micromonosporales</taxon>
        <taxon>Micromonosporaceae</taxon>
        <taxon>Phytomonospora</taxon>
    </lineage>
</organism>
<keyword evidence="1 3" id="KW-0238">DNA-binding</keyword>
<dbReference type="AlphaFoldDB" id="A0A841FHP5"/>
<sequence>MSDTDRNPLYTIGELARRAGVPVRTVRFWSDEGVLPPTTRSRGGYRLYDAAAVARLELVRTLRELGLDLPVVREVVAGRTTLAQVAAAHVNALDTEIRVLKTRRAVLSTVAHRDTTIEEMRLMHKLARLSAAERQRLIDDFVAETFAGVDDDAPGARIATSMRALPTDLPDEPTPAQVDAWVELAELIGDEDFRMRTRQMAVTGAMGGPAEPVPFEPAQVVEKAGAAIAAGIEPGSPEGAALLDELLDGDLDADSRVRLADSLATFTSHKVERYWELLGRLNGWPPFKPTVPAFEWVIAALRG</sequence>
<dbReference type="Gene3D" id="1.10.1660.10">
    <property type="match status" value="1"/>
</dbReference>
<dbReference type="PROSITE" id="PS50937">
    <property type="entry name" value="HTH_MERR_2"/>
    <property type="match status" value="1"/>
</dbReference>
<dbReference type="RefSeq" id="WP_184788587.1">
    <property type="nucleotide sequence ID" value="NZ_BONT01000075.1"/>
</dbReference>
<dbReference type="PANTHER" id="PTHR30204">
    <property type="entry name" value="REDOX-CYCLING DRUG-SENSING TRANSCRIPTIONAL ACTIVATOR SOXR"/>
    <property type="match status" value="1"/>
</dbReference>
<dbReference type="EMBL" id="JACHGT010000007">
    <property type="protein sequence ID" value="MBB6035736.1"/>
    <property type="molecule type" value="Genomic_DNA"/>
</dbReference>
<dbReference type="SUPFAM" id="SSF46955">
    <property type="entry name" value="Putative DNA-binding domain"/>
    <property type="match status" value="1"/>
</dbReference>
<dbReference type="Pfam" id="PF13411">
    <property type="entry name" value="MerR_1"/>
    <property type="match status" value="1"/>
</dbReference>
<evidence type="ECO:0000256" key="1">
    <source>
        <dbReference type="ARBA" id="ARBA00023125"/>
    </source>
</evidence>
<evidence type="ECO:0000313" key="3">
    <source>
        <dbReference type="EMBL" id="MBB6035736.1"/>
    </source>
</evidence>
<evidence type="ECO:0000259" key="2">
    <source>
        <dbReference type="PROSITE" id="PS50937"/>
    </source>
</evidence>
<dbReference type="Proteomes" id="UP000548476">
    <property type="component" value="Unassembled WGS sequence"/>
</dbReference>
<dbReference type="SMART" id="SM00422">
    <property type="entry name" value="HTH_MERR"/>
    <property type="match status" value="1"/>
</dbReference>